<dbReference type="KEGG" id="pfla:Pflav_089030"/>
<reference evidence="2 3" key="1">
    <citation type="submission" date="2020-03" db="EMBL/GenBank/DDBJ databases">
        <title>Whole genome shotgun sequence of Phytohabitans flavus NBRC 107702.</title>
        <authorList>
            <person name="Komaki H."/>
            <person name="Tamura T."/>
        </authorList>
    </citation>
    <scope>NUCLEOTIDE SEQUENCE [LARGE SCALE GENOMIC DNA]</scope>
    <source>
        <strain evidence="2 3">NBRC 107702</strain>
    </source>
</reference>
<dbReference type="Gene3D" id="3.40.630.30">
    <property type="match status" value="1"/>
</dbReference>
<dbReference type="AlphaFoldDB" id="A0A6F8Y8Z6"/>
<keyword evidence="3" id="KW-1185">Reference proteome</keyword>
<evidence type="ECO:0000313" key="2">
    <source>
        <dbReference type="EMBL" id="BCB82493.1"/>
    </source>
</evidence>
<dbReference type="GO" id="GO:0016747">
    <property type="term" value="F:acyltransferase activity, transferring groups other than amino-acyl groups"/>
    <property type="evidence" value="ECO:0007669"/>
    <property type="project" value="InterPro"/>
</dbReference>
<dbReference type="Pfam" id="PF13673">
    <property type="entry name" value="Acetyltransf_10"/>
    <property type="match status" value="1"/>
</dbReference>
<sequence length="145" mass="15986">MELHVAPFADLDVRTLYELLRLRVDVFVVEQKCAYPELDGRDTEPETRHVWLSRDGAPVAYLRILADPRGVARIGRVVVAAADRGAGASGRLMAAALDEIGDRPSVLDAQAHLVRFYERYGYVVTGPEYLEDGIPHVPMAKSAGK</sequence>
<dbReference type="EMBL" id="AP022870">
    <property type="protein sequence ID" value="BCB82493.1"/>
    <property type="molecule type" value="Genomic_DNA"/>
</dbReference>
<protein>
    <submittedName>
        <fullName evidence="2">ElaA protein</fullName>
    </submittedName>
</protein>
<proteinExistence type="predicted"/>
<evidence type="ECO:0000259" key="1">
    <source>
        <dbReference type="PROSITE" id="PS51186"/>
    </source>
</evidence>
<organism evidence="2 3">
    <name type="scientific">Phytohabitans flavus</name>
    <dbReference type="NCBI Taxonomy" id="1076124"/>
    <lineage>
        <taxon>Bacteria</taxon>
        <taxon>Bacillati</taxon>
        <taxon>Actinomycetota</taxon>
        <taxon>Actinomycetes</taxon>
        <taxon>Micromonosporales</taxon>
        <taxon>Micromonosporaceae</taxon>
    </lineage>
</organism>
<dbReference type="RefSeq" id="WP_173042003.1">
    <property type="nucleotide sequence ID" value="NZ_AP022870.1"/>
</dbReference>
<dbReference type="InterPro" id="IPR000182">
    <property type="entry name" value="GNAT_dom"/>
</dbReference>
<evidence type="ECO:0000313" key="3">
    <source>
        <dbReference type="Proteomes" id="UP000502508"/>
    </source>
</evidence>
<dbReference type="InterPro" id="IPR016181">
    <property type="entry name" value="Acyl_CoA_acyltransferase"/>
</dbReference>
<dbReference type="Proteomes" id="UP000502508">
    <property type="component" value="Chromosome"/>
</dbReference>
<feature type="domain" description="N-acetyltransferase" evidence="1">
    <location>
        <begin position="6"/>
        <end position="144"/>
    </location>
</feature>
<accession>A0A6F8Y8Z6</accession>
<dbReference type="SUPFAM" id="SSF55729">
    <property type="entry name" value="Acyl-CoA N-acyltransferases (Nat)"/>
    <property type="match status" value="1"/>
</dbReference>
<dbReference type="PROSITE" id="PS51186">
    <property type="entry name" value="GNAT"/>
    <property type="match status" value="1"/>
</dbReference>
<reference evidence="2 3" key="2">
    <citation type="submission" date="2020-03" db="EMBL/GenBank/DDBJ databases">
        <authorList>
            <person name="Ichikawa N."/>
            <person name="Kimura A."/>
            <person name="Kitahashi Y."/>
            <person name="Uohara A."/>
        </authorList>
    </citation>
    <scope>NUCLEOTIDE SEQUENCE [LARGE SCALE GENOMIC DNA]</scope>
    <source>
        <strain evidence="2 3">NBRC 107702</strain>
    </source>
</reference>
<gene>
    <name evidence="2" type="primary">elaA</name>
    <name evidence="2" type="ORF">Pflav_089030</name>
</gene>
<name>A0A6F8Y8Z6_9ACTN</name>